<evidence type="ECO:0000259" key="4">
    <source>
        <dbReference type="Pfam" id="PF01321"/>
    </source>
</evidence>
<protein>
    <submittedName>
        <fullName evidence="5">Aminopeptidase P family protein</fullName>
    </submittedName>
</protein>
<evidence type="ECO:0000256" key="1">
    <source>
        <dbReference type="ARBA" id="ARBA00022723"/>
    </source>
</evidence>
<dbReference type="Proteomes" id="UP000290106">
    <property type="component" value="Unassembled WGS sequence"/>
</dbReference>
<dbReference type="Gene3D" id="3.90.230.10">
    <property type="entry name" value="Creatinase/methionine aminopeptidase superfamily"/>
    <property type="match status" value="1"/>
</dbReference>
<feature type="domain" description="Creatinase N-terminal" evidence="4">
    <location>
        <begin position="5"/>
        <end position="132"/>
    </location>
</feature>
<accession>A0A4Q1RJP0</accession>
<dbReference type="OrthoDB" id="9806388at2"/>
<dbReference type="SUPFAM" id="SSF55920">
    <property type="entry name" value="Creatinase/aminopeptidase"/>
    <property type="match status" value="1"/>
</dbReference>
<dbReference type="GO" id="GO:0046872">
    <property type="term" value="F:metal ion binding"/>
    <property type="evidence" value="ECO:0007669"/>
    <property type="project" value="UniProtKB-KW"/>
</dbReference>
<dbReference type="EMBL" id="SDKC01000001">
    <property type="protein sequence ID" value="RXS75942.1"/>
    <property type="molecule type" value="Genomic_DNA"/>
</dbReference>
<dbReference type="PANTHER" id="PTHR46112:SF3">
    <property type="entry name" value="AMINOPEPTIDASE YPDF"/>
    <property type="match status" value="1"/>
</dbReference>
<dbReference type="AlphaFoldDB" id="A0A4Q1RJP0"/>
<dbReference type="PROSITE" id="PS00491">
    <property type="entry name" value="PROLINE_PEPTIDASE"/>
    <property type="match status" value="1"/>
</dbReference>
<organism evidence="5 6">
    <name type="scientific">Blautia faecicola</name>
    <dbReference type="NCBI Taxonomy" id="2509240"/>
    <lineage>
        <taxon>Bacteria</taxon>
        <taxon>Bacillati</taxon>
        <taxon>Bacillota</taxon>
        <taxon>Clostridia</taxon>
        <taxon>Lachnospirales</taxon>
        <taxon>Lachnospiraceae</taxon>
        <taxon>Blautia</taxon>
    </lineage>
</organism>
<name>A0A4Q1RJP0_9FIRM</name>
<evidence type="ECO:0000256" key="2">
    <source>
        <dbReference type="ARBA" id="ARBA00022801"/>
    </source>
</evidence>
<keyword evidence="2" id="KW-0378">Hydrolase</keyword>
<dbReference type="InterPro" id="IPR036005">
    <property type="entry name" value="Creatinase/aminopeptidase-like"/>
</dbReference>
<dbReference type="SUPFAM" id="SSF53092">
    <property type="entry name" value="Creatinase/prolidase N-terminal domain"/>
    <property type="match status" value="1"/>
</dbReference>
<dbReference type="InterPro" id="IPR050659">
    <property type="entry name" value="Peptidase_M24B"/>
</dbReference>
<keyword evidence="6" id="KW-1185">Reference proteome</keyword>
<evidence type="ECO:0000313" key="5">
    <source>
        <dbReference type="EMBL" id="RXS75942.1"/>
    </source>
</evidence>
<dbReference type="CDD" id="cd01092">
    <property type="entry name" value="APP-like"/>
    <property type="match status" value="1"/>
</dbReference>
<dbReference type="InterPro" id="IPR000587">
    <property type="entry name" value="Creatinase_N"/>
</dbReference>
<dbReference type="PANTHER" id="PTHR46112">
    <property type="entry name" value="AMINOPEPTIDASE"/>
    <property type="match status" value="1"/>
</dbReference>
<dbReference type="RefSeq" id="WP_129258389.1">
    <property type="nucleotide sequence ID" value="NZ_SDKC01000001.1"/>
</dbReference>
<keyword evidence="1" id="KW-0479">Metal-binding</keyword>
<comment type="caution">
    <text evidence="5">The sequence shown here is derived from an EMBL/GenBank/DDBJ whole genome shotgun (WGS) entry which is preliminary data.</text>
</comment>
<dbReference type="Gene3D" id="3.40.350.10">
    <property type="entry name" value="Creatinase/prolidase N-terminal domain"/>
    <property type="match status" value="1"/>
</dbReference>
<keyword evidence="5" id="KW-0645">Protease</keyword>
<reference evidence="5 6" key="1">
    <citation type="submission" date="2019-01" db="EMBL/GenBank/DDBJ databases">
        <title>Blautia sp. nov. KGMB01111 isolated human feces.</title>
        <authorList>
            <person name="Park J.-E."/>
            <person name="Kim J.-S."/>
            <person name="Park S.-H."/>
        </authorList>
    </citation>
    <scope>NUCLEOTIDE SEQUENCE [LARGE SCALE GENOMIC DNA]</scope>
    <source>
        <strain evidence="5 6">KGMB01111</strain>
    </source>
</reference>
<dbReference type="InterPro" id="IPR000994">
    <property type="entry name" value="Pept_M24"/>
</dbReference>
<dbReference type="PRINTS" id="PR00599">
    <property type="entry name" value="MAPEPTIDASE"/>
</dbReference>
<dbReference type="Pfam" id="PF00557">
    <property type="entry name" value="Peptidase_M24"/>
    <property type="match status" value="1"/>
</dbReference>
<evidence type="ECO:0000259" key="3">
    <source>
        <dbReference type="Pfam" id="PF00557"/>
    </source>
</evidence>
<gene>
    <name evidence="5" type="ORF">ETP43_12500</name>
</gene>
<proteinExistence type="predicted"/>
<keyword evidence="5" id="KW-0031">Aminopeptidase</keyword>
<dbReference type="GO" id="GO:0008235">
    <property type="term" value="F:metalloexopeptidase activity"/>
    <property type="evidence" value="ECO:0007669"/>
    <property type="project" value="UniProtKB-ARBA"/>
</dbReference>
<dbReference type="InterPro" id="IPR029149">
    <property type="entry name" value="Creatin/AminoP/Spt16_N"/>
</dbReference>
<feature type="domain" description="Peptidase M24" evidence="3">
    <location>
        <begin position="139"/>
        <end position="342"/>
    </location>
</feature>
<sequence>MDMTRIEKVIEGMRQMNLEQFLVTDPMAVYYLTGQYYACGERMMVLRLDVEKEPVLVIGKLFPQDEEKLGIKVVYFDDTDDCVEVLASHMRKGGTIGIDKTWPARFLLRLMELQVGDAYVNASTIIDHIRQIKTAEEQEKMRVASRCNDTSIEELIPLVSKGMTEAELGEELLKIYLKNGAQGHSFEPIIAYGAHAADPHHETDDSKGSYGDAVVLDVGCLVNGYCADMTRTVFIGKASEEAKKIYEIVKEANRRGIEAAKPGARFCDVDRAARDYIEEQGYGQYFTHRTGHNIGLEVHEFGDVSFTNEEVLKPGMCFSVEPGIYVPGGVGVRIEDLVLITEDGCEVLNHFTKDLIEVEA</sequence>
<dbReference type="InterPro" id="IPR001714">
    <property type="entry name" value="Pept_M24_MAP"/>
</dbReference>
<dbReference type="Pfam" id="PF01321">
    <property type="entry name" value="Creatinase_N"/>
    <property type="match status" value="1"/>
</dbReference>
<dbReference type="GO" id="GO:0004177">
    <property type="term" value="F:aminopeptidase activity"/>
    <property type="evidence" value="ECO:0007669"/>
    <property type="project" value="UniProtKB-KW"/>
</dbReference>
<evidence type="ECO:0000313" key="6">
    <source>
        <dbReference type="Proteomes" id="UP000290106"/>
    </source>
</evidence>
<dbReference type="InterPro" id="IPR001131">
    <property type="entry name" value="Peptidase_M24B_aminopep-P_CS"/>
</dbReference>